<dbReference type="AlphaFoldDB" id="A0A1F5DM91"/>
<dbReference type="InterPro" id="IPR029056">
    <property type="entry name" value="Ribokinase-like"/>
</dbReference>
<evidence type="ECO:0000256" key="3">
    <source>
        <dbReference type="ARBA" id="ARBA00022777"/>
    </source>
</evidence>
<evidence type="ECO:0000259" key="4">
    <source>
        <dbReference type="Pfam" id="PF00294"/>
    </source>
</evidence>
<comment type="similarity">
    <text evidence="1">Belongs to the carbohydrate kinase PfkB family.</text>
</comment>
<evidence type="ECO:0000256" key="2">
    <source>
        <dbReference type="ARBA" id="ARBA00022679"/>
    </source>
</evidence>
<name>A0A1F5DM91_9BACT</name>
<sequence length="333" mass="36253">MQAQVTTIGDAMRDIFVFPALEEMEGLISKNHEKFLAFGYGDKITISDIHYDVGGTACNVAVGLAKLGLKTGIISAVGKDIEGAEIIQRLKKSGVDTSALKTSLHKKTSFSVIISYKGERSILVFHSFTPEDFQIPEKFETEWLYVGPLGEGYRPLYSKIISFAAEKNLKIALNPGAVQIHDGHMAFEGLLRVTKILFVNKEEGQKLAGISGTAKIDEIIKGLLKFGPEIVVVTDGEDGAYAARGAFRHAEFFKVGAHPAYRIETTGAGDSFAVGFIVATIHGEELFTCLKWGVTNASSVIEKYGAQQGLLGLGALKRRVKEYKWPASTLRFS</sequence>
<dbReference type="PROSITE" id="PS00583">
    <property type="entry name" value="PFKB_KINASES_1"/>
    <property type="match status" value="1"/>
</dbReference>
<dbReference type="GO" id="GO:0016301">
    <property type="term" value="F:kinase activity"/>
    <property type="evidence" value="ECO:0007669"/>
    <property type="project" value="UniProtKB-KW"/>
</dbReference>
<evidence type="ECO:0000313" key="6">
    <source>
        <dbReference type="Proteomes" id="UP000178764"/>
    </source>
</evidence>
<gene>
    <name evidence="5" type="ORF">A2V71_02770</name>
</gene>
<dbReference type="PANTHER" id="PTHR43320">
    <property type="entry name" value="SUGAR KINASE"/>
    <property type="match status" value="1"/>
</dbReference>
<protein>
    <recommendedName>
        <fullName evidence="4">Carbohydrate kinase PfkB domain-containing protein</fullName>
    </recommendedName>
</protein>
<dbReference type="Proteomes" id="UP000178764">
    <property type="component" value="Unassembled WGS sequence"/>
</dbReference>
<dbReference type="PANTHER" id="PTHR43320:SF3">
    <property type="entry name" value="CARBOHYDRATE KINASE PFKB DOMAIN-CONTAINING PROTEIN"/>
    <property type="match status" value="1"/>
</dbReference>
<comment type="caution">
    <text evidence="5">The sequence shown here is derived from an EMBL/GenBank/DDBJ whole genome shotgun (WGS) entry which is preliminary data.</text>
</comment>
<dbReference type="EMBL" id="MEZT01000024">
    <property type="protein sequence ID" value="OGD56225.1"/>
    <property type="molecule type" value="Genomic_DNA"/>
</dbReference>
<dbReference type="InterPro" id="IPR011611">
    <property type="entry name" value="PfkB_dom"/>
</dbReference>
<accession>A0A1F5DM91</accession>
<evidence type="ECO:0000313" key="5">
    <source>
        <dbReference type="EMBL" id="OGD56225.1"/>
    </source>
</evidence>
<dbReference type="InterPro" id="IPR002173">
    <property type="entry name" value="Carboh/pur_kinase_PfkB_CS"/>
</dbReference>
<dbReference type="Pfam" id="PF00294">
    <property type="entry name" value="PfkB"/>
    <property type="match status" value="1"/>
</dbReference>
<dbReference type="Gene3D" id="3.40.1190.20">
    <property type="match status" value="1"/>
</dbReference>
<keyword evidence="3" id="KW-0418">Kinase</keyword>
<feature type="domain" description="Carbohydrate kinase PfkB" evidence="4">
    <location>
        <begin position="35"/>
        <end position="308"/>
    </location>
</feature>
<dbReference type="InterPro" id="IPR052700">
    <property type="entry name" value="Carb_kinase_PfkB-like"/>
</dbReference>
<reference evidence="5 6" key="1">
    <citation type="journal article" date="2016" name="Nat. Commun.">
        <title>Thousands of microbial genomes shed light on interconnected biogeochemical processes in an aquifer system.</title>
        <authorList>
            <person name="Anantharaman K."/>
            <person name="Brown C.T."/>
            <person name="Hug L.A."/>
            <person name="Sharon I."/>
            <person name="Castelle C.J."/>
            <person name="Probst A.J."/>
            <person name="Thomas B.C."/>
            <person name="Singh A."/>
            <person name="Wilkins M.J."/>
            <person name="Karaoz U."/>
            <person name="Brodie E.L."/>
            <person name="Williams K.H."/>
            <person name="Hubbard S.S."/>
            <person name="Banfield J.F."/>
        </authorList>
    </citation>
    <scope>NUCLEOTIDE SEQUENCE [LARGE SCALE GENOMIC DNA]</scope>
</reference>
<proteinExistence type="inferred from homology"/>
<dbReference type="SUPFAM" id="SSF53613">
    <property type="entry name" value="Ribokinase-like"/>
    <property type="match status" value="1"/>
</dbReference>
<keyword evidence="2" id="KW-0808">Transferase</keyword>
<organism evidence="5 6">
    <name type="scientific">Candidatus Berkelbacteria bacterium RBG_13_40_8</name>
    <dbReference type="NCBI Taxonomy" id="1797467"/>
    <lineage>
        <taxon>Bacteria</taxon>
        <taxon>Candidatus Berkelbacteria</taxon>
    </lineage>
</organism>
<evidence type="ECO:0000256" key="1">
    <source>
        <dbReference type="ARBA" id="ARBA00010688"/>
    </source>
</evidence>